<evidence type="ECO:0000256" key="2">
    <source>
        <dbReference type="ARBA" id="ARBA00022977"/>
    </source>
</evidence>
<dbReference type="EMBL" id="QFLI01000001">
    <property type="protein sequence ID" value="PXY02786.1"/>
    <property type="molecule type" value="Genomic_DNA"/>
</dbReference>
<feature type="domain" description="Thiamine phosphate synthase/TenI" evidence="3">
    <location>
        <begin position="13"/>
        <end position="173"/>
    </location>
</feature>
<dbReference type="Gene3D" id="3.20.20.70">
    <property type="entry name" value="Aldolase class I"/>
    <property type="match status" value="1"/>
</dbReference>
<dbReference type="InterPro" id="IPR022998">
    <property type="entry name" value="ThiamineP_synth_TenI"/>
</dbReference>
<proteinExistence type="predicted"/>
<name>A0A2V4A263_9BACT</name>
<dbReference type="PANTHER" id="PTHR20857">
    <property type="entry name" value="THIAMINE-PHOSPHATE PYROPHOSPHORYLASE"/>
    <property type="match status" value="1"/>
</dbReference>
<evidence type="ECO:0000259" key="3">
    <source>
        <dbReference type="Pfam" id="PF02581"/>
    </source>
</evidence>
<dbReference type="CDD" id="cd00564">
    <property type="entry name" value="TMP_TenI"/>
    <property type="match status" value="1"/>
</dbReference>
<dbReference type="Proteomes" id="UP000248079">
    <property type="component" value="Unassembled WGS sequence"/>
</dbReference>
<evidence type="ECO:0000256" key="1">
    <source>
        <dbReference type="ARBA" id="ARBA00004948"/>
    </source>
</evidence>
<evidence type="ECO:0000313" key="5">
    <source>
        <dbReference type="Proteomes" id="UP000248079"/>
    </source>
</evidence>
<comment type="caution">
    <text evidence="4">The sequence shown here is derived from an EMBL/GenBank/DDBJ whole genome shotgun (WGS) entry which is preliminary data.</text>
</comment>
<keyword evidence="5" id="KW-1185">Reference proteome</keyword>
<comment type="pathway">
    <text evidence="1">Cofactor biosynthesis; thiamine diphosphate biosynthesis.</text>
</comment>
<dbReference type="GO" id="GO:0009228">
    <property type="term" value="P:thiamine biosynthetic process"/>
    <property type="evidence" value="ECO:0007669"/>
    <property type="project" value="UniProtKB-KW"/>
</dbReference>
<dbReference type="PANTHER" id="PTHR20857:SF15">
    <property type="entry name" value="THIAMINE-PHOSPHATE SYNTHASE"/>
    <property type="match status" value="1"/>
</dbReference>
<protein>
    <recommendedName>
        <fullName evidence="3">Thiamine phosphate synthase/TenI domain-containing protein</fullName>
    </recommendedName>
</protein>
<dbReference type="GO" id="GO:0005737">
    <property type="term" value="C:cytoplasm"/>
    <property type="evidence" value="ECO:0007669"/>
    <property type="project" value="TreeGrafter"/>
</dbReference>
<dbReference type="InterPro" id="IPR013785">
    <property type="entry name" value="Aldolase_TIM"/>
</dbReference>
<dbReference type="Pfam" id="PF02581">
    <property type="entry name" value="TMP-TENI"/>
    <property type="match status" value="1"/>
</dbReference>
<dbReference type="AlphaFoldDB" id="A0A2V4A263"/>
<organism evidence="4 5">
    <name type="scientific">Marinifilum breve</name>
    <dbReference type="NCBI Taxonomy" id="2184082"/>
    <lineage>
        <taxon>Bacteria</taxon>
        <taxon>Pseudomonadati</taxon>
        <taxon>Bacteroidota</taxon>
        <taxon>Bacteroidia</taxon>
        <taxon>Marinilabiliales</taxon>
        <taxon>Marinifilaceae</taxon>
    </lineage>
</organism>
<dbReference type="SUPFAM" id="SSF51391">
    <property type="entry name" value="Thiamin phosphate synthase"/>
    <property type="match status" value="1"/>
</dbReference>
<evidence type="ECO:0000313" key="4">
    <source>
        <dbReference type="EMBL" id="PXY02786.1"/>
    </source>
</evidence>
<gene>
    <name evidence="4" type="ORF">DF185_01455</name>
</gene>
<accession>A0A2V4A263</accession>
<dbReference type="InterPro" id="IPR036206">
    <property type="entry name" value="ThiamineP_synth_sf"/>
</dbReference>
<reference evidence="4 5" key="1">
    <citation type="submission" date="2018-05" db="EMBL/GenBank/DDBJ databases">
        <title>Marinifilum breve JC075T sp. nov., a marine bacterium isolated from Yongle Blue Hole in the South China Sea.</title>
        <authorList>
            <person name="Fu T."/>
        </authorList>
    </citation>
    <scope>NUCLEOTIDE SEQUENCE [LARGE SCALE GENOMIC DNA]</scope>
    <source>
        <strain evidence="4 5">JC075</strain>
    </source>
</reference>
<sequence length="200" mass="23342">MELILISHPDFFKGETELVSSLLDQYEFTYHLRKPNASNDELESFLKEIPDHLHDRIVISNSIEILERFNLKGIHFSTSNREKNNHLFRKYYKGTSCHSIGEIRKLNDSYDYVYLSPIFPSISKMGYRGNLKMEEVSEFLNEKRTSKIYALGGINADRVSELKSFDFDGFAILGSVWTDYPIKNQDEIENNLKKIHSLIH</sequence>
<dbReference type="GO" id="GO:0004789">
    <property type="term" value="F:thiamine-phosphate diphosphorylase activity"/>
    <property type="evidence" value="ECO:0007669"/>
    <property type="project" value="TreeGrafter"/>
</dbReference>
<keyword evidence="2" id="KW-0784">Thiamine biosynthesis</keyword>